<dbReference type="PANTHER" id="PTHR30173:SF36">
    <property type="entry name" value="ECF RNA POLYMERASE SIGMA FACTOR SIGJ"/>
    <property type="match status" value="1"/>
</dbReference>
<evidence type="ECO:0000256" key="3">
    <source>
        <dbReference type="ARBA" id="ARBA00023015"/>
    </source>
</evidence>
<evidence type="ECO:0000256" key="4">
    <source>
        <dbReference type="ARBA" id="ARBA00023082"/>
    </source>
</evidence>
<sequence length="328" mass="35707">MGAVEFVEVTEPFRRELFAHCYRMLGSIQDAEDVVQETYLRAWRSFDRFEGRSSVRTWLYQIATNRCLTELARPSRRNLPSGLGPPEPDPDAALNGVGADVRWLEPVPDALVLPDSADPAAIVAAREAVRLALVASLQHLPPRQRAVLVLRDVLAFPAGDVAVLLGTTTASVKSALQRARARLAELSLTAGQVVEPATPRARELLDQYIAAFENADAAALERLLLTDATLEATPLRTWFAGRGVCVPFLRRHLLGSPGTWRMLPTSANGQPAAAAYLRDQQGNYQAYGICVLTVTDKGIGRITSFGDPRLVTAFGFDSFLDPAGSSWV</sequence>
<dbReference type="InterPro" id="IPR000838">
    <property type="entry name" value="RNA_pol_sigma70_ECF_CS"/>
</dbReference>
<dbReference type="CDD" id="cd06171">
    <property type="entry name" value="Sigma70_r4"/>
    <property type="match status" value="1"/>
</dbReference>
<accession>A0A919TEN7</accession>
<keyword evidence="3 6" id="KW-0805">Transcription regulation</keyword>
<dbReference type="InterPro" id="IPR013324">
    <property type="entry name" value="RNA_pol_sigma_r3/r4-like"/>
</dbReference>
<dbReference type="Gene3D" id="1.10.1740.10">
    <property type="match status" value="1"/>
</dbReference>
<feature type="domain" description="RNA polymerase sigma factor 70 region 4 type 2" evidence="8">
    <location>
        <begin position="131"/>
        <end position="183"/>
    </location>
</feature>
<keyword evidence="6" id="KW-0238">DNA-binding</keyword>
<dbReference type="InterPro" id="IPR014305">
    <property type="entry name" value="RNA_pol_sigma-G_actinobac"/>
</dbReference>
<evidence type="ECO:0000256" key="2">
    <source>
        <dbReference type="ARBA" id="ARBA00011344"/>
    </source>
</evidence>
<evidence type="ECO:0000256" key="1">
    <source>
        <dbReference type="ARBA" id="ARBA00010641"/>
    </source>
</evidence>
<dbReference type="InterPro" id="IPR036388">
    <property type="entry name" value="WH-like_DNA-bd_sf"/>
</dbReference>
<dbReference type="Gene3D" id="1.10.10.10">
    <property type="entry name" value="Winged helix-like DNA-binding domain superfamily/Winged helix DNA-binding domain"/>
    <property type="match status" value="1"/>
</dbReference>
<proteinExistence type="inferred from homology"/>
<comment type="caution">
    <text evidence="9">The sequence shown here is derived from an EMBL/GenBank/DDBJ whole genome shotgun (WGS) entry which is preliminary data.</text>
</comment>
<keyword evidence="4 6" id="KW-0731">Sigma factor</keyword>
<evidence type="ECO:0000256" key="5">
    <source>
        <dbReference type="ARBA" id="ARBA00023163"/>
    </source>
</evidence>
<evidence type="ECO:0000313" key="9">
    <source>
        <dbReference type="EMBL" id="GIM94155.1"/>
    </source>
</evidence>
<dbReference type="Gene3D" id="3.10.450.50">
    <property type="match status" value="1"/>
</dbReference>
<dbReference type="EMBL" id="BOQN01000076">
    <property type="protein sequence ID" value="GIM94155.1"/>
    <property type="molecule type" value="Genomic_DNA"/>
</dbReference>
<comment type="subunit">
    <text evidence="2">Interacts transiently with the RNA polymerase catalytic core formed by RpoA, RpoB, RpoC and RpoZ (2 alpha, 1 beta, 1 beta' and 1 omega subunit) to form the RNA polymerase holoenzyme that can initiate transcription.</text>
</comment>
<dbReference type="Pfam" id="PF08281">
    <property type="entry name" value="Sigma70_r4_2"/>
    <property type="match status" value="1"/>
</dbReference>
<protein>
    <recommendedName>
        <fullName evidence="6">RNA polymerase sigma factor</fullName>
    </recommendedName>
</protein>
<dbReference type="GO" id="GO:0006950">
    <property type="term" value="P:response to stress"/>
    <property type="evidence" value="ECO:0007669"/>
    <property type="project" value="UniProtKB-ARBA"/>
</dbReference>
<keyword evidence="5 6" id="KW-0804">Transcription</keyword>
<dbReference type="SUPFAM" id="SSF88659">
    <property type="entry name" value="Sigma3 and sigma4 domains of RNA polymerase sigma factors"/>
    <property type="match status" value="1"/>
</dbReference>
<dbReference type="InterPro" id="IPR007627">
    <property type="entry name" value="RNA_pol_sigma70_r2"/>
</dbReference>
<dbReference type="SUPFAM" id="SSF54427">
    <property type="entry name" value="NTF2-like"/>
    <property type="match status" value="1"/>
</dbReference>
<dbReference type="InterPro" id="IPR014284">
    <property type="entry name" value="RNA_pol_sigma-70_dom"/>
</dbReference>
<feature type="domain" description="RNA polymerase sigma-70 region 2" evidence="7">
    <location>
        <begin position="13"/>
        <end position="76"/>
    </location>
</feature>
<reference evidence="9 10" key="1">
    <citation type="submission" date="2021-03" db="EMBL/GenBank/DDBJ databases">
        <title>Whole genome shotgun sequence of Actinoplanes toevensis NBRC 105298.</title>
        <authorList>
            <person name="Komaki H."/>
            <person name="Tamura T."/>
        </authorList>
    </citation>
    <scope>NUCLEOTIDE SEQUENCE [LARGE SCALE GENOMIC DNA]</scope>
    <source>
        <strain evidence="9 10">NBRC 105298</strain>
    </source>
</reference>
<dbReference type="GO" id="GO:0003677">
    <property type="term" value="F:DNA binding"/>
    <property type="evidence" value="ECO:0007669"/>
    <property type="project" value="UniProtKB-KW"/>
</dbReference>
<gene>
    <name evidence="9" type="primary">rpoE_23</name>
    <name evidence="9" type="ORF">Ato02nite_059480</name>
</gene>
<evidence type="ECO:0000256" key="6">
    <source>
        <dbReference type="RuleBase" id="RU000716"/>
    </source>
</evidence>
<evidence type="ECO:0000313" key="10">
    <source>
        <dbReference type="Proteomes" id="UP000677082"/>
    </source>
</evidence>
<dbReference type="Pfam" id="PF04542">
    <property type="entry name" value="Sigma70_r2"/>
    <property type="match status" value="1"/>
</dbReference>
<dbReference type="Proteomes" id="UP000677082">
    <property type="component" value="Unassembled WGS sequence"/>
</dbReference>
<dbReference type="InterPro" id="IPR013249">
    <property type="entry name" value="RNA_pol_sigma70_r4_t2"/>
</dbReference>
<dbReference type="NCBIfam" id="NF006089">
    <property type="entry name" value="PRK08241.1"/>
    <property type="match status" value="1"/>
</dbReference>
<evidence type="ECO:0000259" key="7">
    <source>
        <dbReference type="Pfam" id="PF04542"/>
    </source>
</evidence>
<dbReference type="InterPro" id="IPR052704">
    <property type="entry name" value="ECF_Sigma-70_Domain"/>
</dbReference>
<name>A0A919TEN7_9ACTN</name>
<dbReference type="InterPro" id="IPR032710">
    <property type="entry name" value="NTF2-like_dom_sf"/>
</dbReference>
<dbReference type="GO" id="GO:0006352">
    <property type="term" value="P:DNA-templated transcription initiation"/>
    <property type="evidence" value="ECO:0007669"/>
    <property type="project" value="InterPro"/>
</dbReference>
<dbReference type="InterPro" id="IPR013325">
    <property type="entry name" value="RNA_pol_sigma_r2"/>
</dbReference>
<keyword evidence="10" id="KW-1185">Reference proteome</keyword>
<dbReference type="NCBIfam" id="TIGR02960">
    <property type="entry name" value="SigX5"/>
    <property type="match status" value="1"/>
</dbReference>
<dbReference type="GO" id="GO:0016987">
    <property type="term" value="F:sigma factor activity"/>
    <property type="evidence" value="ECO:0007669"/>
    <property type="project" value="UniProtKB-KW"/>
</dbReference>
<dbReference type="RefSeq" id="WP_213009944.1">
    <property type="nucleotide sequence ID" value="NZ_BOQN01000076.1"/>
</dbReference>
<dbReference type="PROSITE" id="PS01063">
    <property type="entry name" value="SIGMA70_ECF"/>
    <property type="match status" value="1"/>
</dbReference>
<comment type="similarity">
    <text evidence="1 6">Belongs to the sigma-70 factor family. ECF subfamily.</text>
</comment>
<dbReference type="SUPFAM" id="SSF88946">
    <property type="entry name" value="Sigma2 domain of RNA polymerase sigma factors"/>
    <property type="match status" value="1"/>
</dbReference>
<organism evidence="9 10">
    <name type="scientific">Paractinoplanes toevensis</name>
    <dbReference type="NCBI Taxonomy" id="571911"/>
    <lineage>
        <taxon>Bacteria</taxon>
        <taxon>Bacillati</taxon>
        <taxon>Actinomycetota</taxon>
        <taxon>Actinomycetes</taxon>
        <taxon>Micromonosporales</taxon>
        <taxon>Micromonosporaceae</taxon>
        <taxon>Paractinoplanes</taxon>
    </lineage>
</organism>
<dbReference type="NCBIfam" id="TIGR02937">
    <property type="entry name" value="sigma70-ECF"/>
    <property type="match status" value="1"/>
</dbReference>
<dbReference type="AlphaFoldDB" id="A0A919TEN7"/>
<evidence type="ECO:0000259" key="8">
    <source>
        <dbReference type="Pfam" id="PF08281"/>
    </source>
</evidence>
<dbReference type="PANTHER" id="PTHR30173">
    <property type="entry name" value="SIGMA 19 FACTOR"/>
    <property type="match status" value="1"/>
</dbReference>